<feature type="domain" description="Elongation factor G-binding protein N-terminal" evidence="1">
    <location>
        <begin position="5"/>
        <end position="87"/>
    </location>
</feature>
<dbReference type="InterPro" id="IPR010841">
    <property type="entry name" value="EF-G-binding_N"/>
</dbReference>
<dbReference type="CDD" id="cd16342">
    <property type="entry name" value="FusC_FusB"/>
    <property type="match status" value="1"/>
</dbReference>
<protein>
    <submittedName>
        <fullName evidence="2">FusB/FusC family EF-G-binding protein</fullName>
    </submittedName>
</protein>
<accession>A0ABV1L0Z5</accession>
<name>A0ABV1L0Z5_9BACL</name>
<dbReference type="Pfam" id="PF07299">
    <property type="entry name" value="EF-G-binding_N"/>
    <property type="match status" value="1"/>
</dbReference>
<dbReference type="RefSeq" id="WP_232188997.1">
    <property type="nucleotide sequence ID" value="NZ_JAIOAP010000017.1"/>
</dbReference>
<gene>
    <name evidence="2" type="ORF">QJS35_26925</name>
</gene>
<evidence type="ECO:0000313" key="2">
    <source>
        <dbReference type="EMBL" id="MEQ4486019.1"/>
    </source>
</evidence>
<evidence type="ECO:0000259" key="1">
    <source>
        <dbReference type="Pfam" id="PF07299"/>
    </source>
</evidence>
<proteinExistence type="predicted"/>
<reference evidence="2 3" key="1">
    <citation type="journal article" date="2023" name="Genome Announc.">
        <title>Pan-Genome Analyses of the Genus Cohnella and Proposal of the Novel Species Cohnella silvisoli sp. nov., Isolated from Forest Soil.</title>
        <authorList>
            <person name="Wang C."/>
            <person name="Mao L."/>
            <person name="Bao G."/>
            <person name="Zhu H."/>
        </authorList>
    </citation>
    <scope>NUCLEOTIDE SEQUENCE [LARGE SCALE GENOMIC DNA]</scope>
    <source>
        <strain evidence="2 3">NL03-T5-1</strain>
    </source>
</reference>
<evidence type="ECO:0000313" key="3">
    <source>
        <dbReference type="Proteomes" id="UP001493487"/>
    </source>
</evidence>
<sequence>MVIPFIRNHHYNFIKRQADILLQALRTVADRKVVESVRSGTEAKIIEMFPDITDDQKQLLGAISALESTTDFHKYLGSLEPYLAKFPRVTKDQIQKLFPKNKKLKIPDLLSIDYRYATYLNWIDIASNKLFIVYHLNGQFVGIEGRYTPTNKKSYCFLCNRYEELALFSAVSKKRSANSSPDYYKAFGNYLCLNGHECNKNMTDVEALEKFIHTVLG</sequence>
<dbReference type="EMBL" id="JASKHM010000018">
    <property type="protein sequence ID" value="MEQ4486019.1"/>
    <property type="molecule type" value="Genomic_DNA"/>
</dbReference>
<comment type="caution">
    <text evidence="2">The sequence shown here is derived from an EMBL/GenBank/DDBJ whole genome shotgun (WGS) entry which is preliminary data.</text>
</comment>
<keyword evidence="3" id="KW-1185">Reference proteome</keyword>
<dbReference type="InterPro" id="IPR038344">
    <property type="entry name" value="EF-G_N_sf"/>
</dbReference>
<organism evidence="2 3">
    <name type="scientific">Cohnella silvisoli</name>
    <dbReference type="NCBI Taxonomy" id="2873699"/>
    <lineage>
        <taxon>Bacteria</taxon>
        <taxon>Bacillati</taxon>
        <taxon>Bacillota</taxon>
        <taxon>Bacilli</taxon>
        <taxon>Bacillales</taxon>
        <taxon>Paenibacillaceae</taxon>
        <taxon>Cohnella</taxon>
    </lineage>
</organism>
<dbReference type="Gene3D" id="1.20.1280.250">
    <property type="match status" value="1"/>
</dbReference>
<dbReference type="Proteomes" id="UP001493487">
    <property type="component" value="Unassembled WGS sequence"/>
</dbReference>